<feature type="domain" description="Coenzyme Q-binding protein COQ10 START" evidence="1">
    <location>
        <begin position="10"/>
        <end position="141"/>
    </location>
</feature>
<dbReference type="CDD" id="cd07820">
    <property type="entry name" value="SRPBCC_3"/>
    <property type="match status" value="1"/>
</dbReference>
<dbReference type="EMBL" id="CP011947">
    <property type="protein sequence ID" value="AKU07763.1"/>
    <property type="molecule type" value="Genomic_DNA"/>
</dbReference>
<dbReference type="Gene3D" id="3.30.530.20">
    <property type="match status" value="1"/>
</dbReference>
<dbReference type="AlphaFoldDB" id="A0A0K1ITZ2"/>
<evidence type="ECO:0000259" key="1">
    <source>
        <dbReference type="Pfam" id="PF03364"/>
    </source>
</evidence>
<dbReference type="Pfam" id="PF03364">
    <property type="entry name" value="Polyketide_cyc"/>
    <property type="match status" value="1"/>
</dbReference>
<dbReference type="PATRIC" id="fig|35746.4.peg.1780"/>
<organism evidence="2 3">
    <name type="scientific">Haloferax gibbonsii</name>
    <dbReference type="NCBI Taxonomy" id="35746"/>
    <lineage>
        <taxon>Archaea</taxon>
        <taxon>Methanobacteriati</taxon>
        <taxon>Methanobacteriota</taxon>
        <taxon>Stenosarchaea group</taxon>
        <taxon>Halobacteria</taxon>
        <taxon>Halobacteriales</taxon>
        <taxon>Haloferacaceae</taxon>
        <taxon>Haloferax</taxon>
    </lineage>
</organism>
<dbReference type="KEGG" id="hgi:ABY42_08370"/>
<dbReference type="Proteomes" id="UP000066124">
    <property type="component" value="Chromosome"/>
</dbReference>
<accession>A0A0K1ITZ2</accession>
<sequence>MPVYQRRTRIAAPLERVWEFHSAVSGLEALTPAWMNLEIESVRGPDGEEDPDELVSGTEIEMSMRPFGVGPRQRWTSRILDRESGEGTAWFRDDMVGGPFSRWVHTHRFVADGDETILEDRVEYELPFGPLGDLAGVFGGVGFEGMFRARHAETKRLLEEE</sequence>
<name>A0A0K1ITZ2_HALGI</name>
<evidence type="ECO:0000313" key="2">
    <source>
        <dbReference type="EMBL" id="AKU07763.1"/>
    </source>
</evidence>
<gene>
    <name evidence="2" type="ORF">ABY42_08370</name>
</gene>
<protein>
    <submittedName>
        <fullName evidence="2">Cyclase</fullName>
    </submittedName>
</protein>
<reference evidence="3" key="1">
    <citation type="journal article" date="2015" name="J. Biotechnol.">
        <title>Complete genome sequence of Haloferax gibbonsii strain ARA6, a potential producer of polyhydroxyalkanoates and halocins isolated from Araruama, Rio de Janeiro, Brasil.</title>
        <authorList>
            <person name="Pinto L.H."/>
            <person name="D'Alincourt Carvalho-Assef A.P."/>
            <person name="Vieira R.P."/>
            <person name="Clementino M.M."/>
            <person name="Albano R.M."/>
        </authorList>
    </citation>
    <scope>NUCLEOTIDE SEQUENCE [LARGE SCALE GENOMIC DNA]</scope>
    <source>
        <strain evidence="3">ARA6</strain>
    </source>
</reference>
<evidence type="ECO:0000313" key="3">
    <source>
        <dbReference type="Proteomes" id="UP000066124"/>
    </source>
</evidence>
<dbReference type="RefSeq" id="WP_049968550.1">
    <property type="nucleotide sequence ID" value="NZ_CP011947.1"/>
</dbReference>
<dbReference type="InterPro" id="IPR023393">
    <property type="entry name" value="START-like_dom_sf"/>
</dbReference>
<proteinExistence type="predicted"/>
<dbReference type="InterPro" id="IPR005031">
    <property type="entry name" value="COQ10_START"/>
</dbReference>
<dbReference type="GeneID" id="25245968"/>
<dbReference type="SUPFAM" id="SSF55961">
    <property type="entry name" value="Bet v1-like"/>
    <property type="match status" value="1"/>
</dbReference>